<evidence type="ECO:0000259" key="1">
    <source>
        <dbReference type="Pfam" id="PF18847"/>
    </source>
</evidence>
<keyword evidence="3" id="KW-1185">Reference proteome</keyword>
<organism evidence="2 3">
    <name type="scientific">Microlunatus spumicola</name>
    <dbReference type="NCBI Taxonomy" id="81499"/>
    <lineage>
        <taxon>Bacteria</taxon>
        <taxon>Bacillati</taxon>
        <taxon>Actinomycetota</taxon>
        <taxon>Actinomycetes</taxon>
        <taxon>Propionibacteriales</taxon>
        <taxon>Propionibacteriaceae</taxon>
        <taxon>Microlunatus</taxon>
    </lineage>
</organism>
<accession>A0ABP6XID7</accession>
<gene>
    <name evidence="2" type="ORF">GCM10022197_22020</name>
</gene>
<name>A0ABP6XID7_9ACTN</name>
<protein>
    <recommendedName>
        <fullName evidence="1">Large polyvalent protein associated domain-containing protein</fullName>
    </recommendedName>
</protein>
<feature type="domain" description="Large polyvalent protein associated" evidence="1">
    <location>
        <begin position="113"/>
        <end position="158"/>
    </location>
</feature>
<proteinExistence type="predicted"/>
<evidence type="ECO:0000313" key="3">
    <source>
        <dbReference type="Proteomes" id="UP001500767"/>
    </source>
</evidence>
<reference evidence="3" key="1">
    <citation type="journal article" date="2019" name="Int. J. Syst. Evol. Microbiol.">
        <title>The Global Catalogue of Microorganisms (GCM) 10K type strain sequencing project: providing services to taxonomists for standard genome sequencing and annotation.</title>
        <authorList>
            <consortium name="The Broad Institute Genomics Platform"/>
            <consortium name="The Broad Institute Genome Sequencing Center for Infectious Disease"/>
            <person name="Wu L."/>
            <person name="Ma J."/>
        </authorList>
    </citation>
    <scope>NUCLEOTIDE SEQUENCE [LARGE SCALE GENOMIC DNA]</scope>
    <source>
        <strain evidence="3">JCM 16540</strain>
    </source>
</reference>
<sequence length="251" mass="28298">MLRVGAAEAIDLLRKPRTVRLMTVSTSPHNDPRRVPAFEVRLGGWLLLRPLSATRPRWYRVKCIDHVSRGDSSSLLCFTVADPTAGDVELQFAADRYESVPYAKLPAPVPDPARDVRTALRQRFPDTRFTVRPTVRGASVWWTDGPTQEQVVQVVRTVGTCERWTVNRRLSVAAEALQLICDQNRSASQEPSRDSAWSERRLVEDASPEEMAITHLLLALAHDAKPRRPPRKQLIVTPLETLRAVAQMPAW</sequence>
<dbReference type="InterPro" id="IPR041311">
    <property type="entry name" value="LPD29"/>
</dbReference>
<dbReference type="Proteomes" id="UP001500767">
    <property type="component" value="Unassembled WGS sequence"/>
</dbReference>
<comment type="caution">
    <text evidence="2">The sequence shown here is derived from an EMBL/GenBank/DDBJ whole genome shotgun (WGS) entry which is preliminary data.</text>
</comment>
<evidence type="ECO:0000313" key="2">
    <source>
        <dbReference type="EMBL" id="GAA3565753.1"/>
    </source>
</evidence>
<dbReference type="EMBL" id="BAAAYR010000002">
    <property type="protein sequence ID" value="GAA3565753.1"/>
    <property type="molecule type" value="Genomic_DNA"/>
</dbReference>
<dbReference type="Pfam" id="PF18847">
    <property type="entry name" value="LPD29"/>
    <property type="match status" value="1"/>
</dbReference>